<gene>
    <name evidence="2" type="ORF">K1J50_01720</name>
</gene>
<dbReference type="RefSeq" id="WP_220115698.1">
    <property type="nucleotide sequence ID" value="NZ_JAHZUY010000002.1"/>
</dbReference>
<evidence type="ECO:0000313" key="3">
    <source>
        <dbReference type="Proteomes" id="UP001519924"/>
    </source>
</evidence>
<reference evidence="2 3" key="1">
    <citation type="submission" date="2021-08" db="EMBL/GenBank/DDBJ databases">
        <title>Caldovatus sediminis gen. nov., sp. nov., a moderately thermophilic bacterium isolated from a hot spring.</title>
        <authorList>
            <person name="Hu C.-J."/>
            <person name="Li W.-J."/>
            <person name="Xian W.-D."/>
        </authorList>
    </citation>
    <scope>NUCLEOTIDE SEQUENCE [LARGE SCALE GENOMIC DNA]</scope>
    <source>
        <strain evidence="2 3">SYSU G05006</strain>
    </source>
</reference>
<dbReference type="Gene3D" id="3.30.70.100">
    <property type="match status" value="1"/>
</dbReference>
<comment type="caution">
    <text evidence="2">The sequence shown here is derived from an EMBL/GenBank/DDBJ whole genome shotgun (WGS) entry which is preliminary data.</text>
</comment>
<dbReference type="EMBL" id="JAHZUY010000002">
    <property type="protein sequence ID" value="MBW8268198.1"/>
    <property type="molecule type" value="Genomic_DNA"/>
</dbReference>
<keyword evidence="2" id="KW-0503">Monooxygenase</keyword>
<protein>
    <submittedName>
        <fullName evidence="2">Antibiotic biosynthesis monooxygenase</fullName>
    </submittedName>
</protein>
<dbReference type="PROSITE" id="PS51725">
    <property type="entry name" value="ABM"/>
    <property type="match status" value="1"/>
</dbReference>
<keyword evidence="2" id="KW-0560">Oxidoreductase</keyword>
<dbReference type="Pfam" id="PF03992">
    <property type="entry name" value="ABM"/>
    <property type="match status" value="1"/>
</dbReference>
<dbReference type="Proteomes" id="UP001519924">
    <property type="component" value="Unassembled WGS sequence"/>
</dbReference>
<dbReference type="InterPro" id="IPR011008">
    <property type="entry name" value="Dimeric_a/b-barrel"/>
</dbReference>
<dbReference type="PANTHER" id="PTHR33336:SF3">
    <property type="entry name" value="ABM DOMAIN-CONTAINING PROTEIN"/>
    <property type="match status" value="1"/>
</dbReference>
<dbReference type="PANTHER" id="PTHR33336">
    <property type="entry name" value="QUINOL MONOOXYGENASE YGIN-RELATED"/>
    <property type="match status" value="1"/>
</dbReference>
<sequence length="100" mass="11644">MARIGIIVEFRIKPGQHAAFDRIIREHARLTLQEEPGCERFDVLQPLTKEGARDETRIMLCEVYRDRAAFEEHGRNPRLARVREAYAPLIEARTLTLCEL</sequence>
<evidence type="ECO:0000259" key="1">
    <source>
        <dbReference type="PROSITE" id="PS51725"/>
    </source>
</evidence>
<feature type="domain" description="ABM" evidence="1">
    <location>
        <begin position="4"/>
        <end position="100"/>
    </location>
</feature>
<name>A0ABS7EYM4_9PROT</name>
<organism evidence="2 3">
    <name type="scientific">Caldovatus aquaticus</name>
    <dbReference type="NCBI Taxonomy" id="2865671"/>
    <lineage>
        <taxon>Bacteria</taxon>
        <taxon>Pseudomonadati</taxon>
        <taxon>Pseudomonadota</taxon>
        <taxon>Alphaproteobacteria</taxon>
        <taxon>Acetobacterales</taxon>
        <taxon>Roseomonadaceae</taxon>
        <taxon>Caldovatus</taxon>
    </lineage>
</organism>
<evidence type="ECO:0000313" key="2">
    <source>
        <dbReference type="EMBL" id="MBW8268198.1"/>
    </source>
</evidence>
<keyword evidence="3" id="KW-1185">Reference proteome</keyword>
<dbReference type="InterPro" id="IPR050744">
    <property type="entry name" value="AI-2_Isomerase_LsrG"/>
</dbReference>
<dbReference type="InterPro" id="IPR007138">
    <property type="entry name" value="ABM_dom"/>
</dbReference>
<proteinExistence type="predicted"/>
<dbReference type="SUPFAM" id="SSF54909">
    <property type="entry name" value="Dimeric alpha+beta barrel"/>
    <property type="match status" value="1"/>
</dbReference>
<dbReference type="GO" id="GO:0004497">
    <property type="term" value="F:monooxygenase activity"/>
    <property type="evidence" value="ECO:0007669"/>
    <property type="project" value="UniProtKB-KW"/>
</dbReference>
<accession>A0ABS7EYM4</accession>